<sequence>MCLLYRRSWTRRSLYSTVLRIHSQLFTTLHHAGRSSVSFDINPGSDLALTAGFFEPIESEASKGIKSRSLVNVGYSNTDLVIREKMRSLSVLILCSTLFSTAKAWGPDSCLFIDLGPTMCISECRSCCAENPSFTPCDDVSQCPILCRLE</sequence>
<gene>
    <name evidence="1" type="ORF">SCHPADRAFT_66069</name>
</gene>
<evidence type="ECO:0000313" key="1">
    <source>
        <dbReference type="EMBL" id="KLO19530.1"/>
    </source>
</evidence>
<proteinExistence type="predicted"/>
<reference evidence="1 2" key="1">
    <citation type="submission" date="2015-04" db="EMBL/GenBank/DDBJ databases">
        <title>Complete genome sequence of Schizopora paradoxa KUC8140, a cosmopolitan wood degrader in East Asia.</title>
        <authorList>
            <consortium name="DOE Joint Genome Institute"/>
            <person name="Min B."/>
            <person name="Park H."/>
            <person name="Jang Y."/>
            <person name="Kim J.-J."/>
            <person name="Kim K.H."/>
            <person name="Pangilinan J."/>
            <person name="Lipzen A."/>
            <person name="Riley R."/>
            <person name="Grigoriev I.V."/>
            <person name="Spatafora J.W."/>
            <person name="Choi I.-G."/>
        </authorList>
    </citation>
    <scope>NUCLEOTIDE SEQUENCE [LARGE SCALE GENOMIC DNA]</scope>
    <source>
        <strain evidence="1 2">KUC8140</strain>
    </source>
</reference>
<dbReference type="AlphaFoldDB" id="A0A0H2S5K6"/>
<keyword evidence="2" id="KW-1185">Reference proteome</keyword>
<organism evidence="1 2">
    <name type="scientific">Schizopora paradoxa</name>
    <dbReference type="NCBI Taxonomy" id="27342"/>
    <lineage>
        <taxon>Eukaryota</taxon>
        <taxon>Fungi</taxon>
        <taxon>Dikarya</taxon>
        <taxon>Basidiomycota</taxon>
        <taxon>Agaricomycotina</taxon>
        <taxon>Agaricomycetes</taxon>
        <taxon>Hymenochaetales</taxon>
        <taxon>Schizoporaceae</taxon>
        <taxon>Schizopora</taxon>
    </lineage>
</organism>
<dbReference type="Proteomes" id="UP000053477">
    <property type="component" value="Unassembled WGS sequence"/>
</dbReference>
<accession>A0A0H2S5K6</accession>
<name>A0A0H2S5K6_9AGAM</name>
<dbReference type="EMBL" id="KQ085886">
    <property type="protein sequence ID" value="KLO19530.1"/>
    <property type="molecule type" value="Genomic_DNA"/>
</dbReference>
<evidence type="ECO:0000313" key="2">
    <source>
        <dbReference type="Proteomes" id="UP000053477"/>
    </source>
</evidence>
<protein>
    <submittedName>
        <fullName evidence="1">Uncharacterized protein</fullName>
    </submittedName>
</protein>
<dbReference type="InParanoid" id="A0A0H2S5K6"/>